<proteinExistence type="predicted"/>
<evidence type="ECO:0000313" key="3">
    <source>
        <dbReference type="Proteomes" id="UP000484842"/>
    </source>
</evidence>
<evidence type="ECO:0000313" key="2">
    <source>
        <dbReference type="EMBL" id="MPY68293.1"/>
    </source>
</evidence>
<feature type="domain" description="Bacterial transcriptional activator" evidence="1">
    <location>
        <begin position="835"/>
        <end position="962"/>
    </location>
</feature>
<dbReference type="Proteomes" id="UP000484842">
    <property type="component" value="Unassembled WGS sequence"/>
</dbReference>
<dbReference type="InterPro" id="IPR036388">
    <property type="entry name" value="WH-like_DNA-bd_sf"/>
</dbReference>
<name>A0A7X1TSW8_9DEIO</name>
<dbReference type="EMBL" id="WBSL01000020">
    <property type="protein sequence ID" value="MPY68293.1"/>
    <property type="molecule type" value="Genomic_DNA"/>
</dbReference>
<sequence>MPNFTPPRPLRFELIRHEALQKLSEVRDVPLVAVIAPSGYGKTVLLAQDARRRPHPTAWLTLDADAADFADFVHSVALALQSALPELHLPAGMPDVPLRPVDLAEALNAADQNVSLVLDNADILSEDSGRWLTLLVEHLREGHQVLVSSYGVLAAPLARLSAAGLCAIVSTDHLRFNVDEAREATAADEETAQQLVTELAGWPIAIALHRNGAAQVVGVDTLLRELVSQLPPTLQAVLPDLGAFDQWDEELIRAAELSVPAGWLDELRRSGLPISTTADQTALPHRELLGWLRKQLSGDPAHARHTYRRVAEAYQRAGRAVQAMRAHLRAGDQEAAEQSIQSWVYHSWQRGELRSILSVLDQLPDIRTPGLRSSYAYTLVQAGRFAEADDFLASLPDELGFQRESSRLTMSMLQGRYEQAMTELDHAAAYQTSRAEEDYLALIRIVLLVATGRRPEAHALARQLQREGAPSIPDHIERTVTVLYTMDLEAQQEYVRLATGLLTLAQASPEELARVWSLPTITASFLVQDRPEHSPLLTHPDLPDQQATPAAYRDAWQGRAQLLAATGQYSEAGRAYERALHHSLSRQSDLEILESLGGLAEVAFARQEPEQARAWLYQMQPSGHPEAAALTAYLTGLAALADGEREEAVQAFTLSAETDIFTLHRWKALHLARALGHAGSVACPEPPPLSWLENSTALFTRLYVPRADTPSGNAERDGQPFASPPHDHLDMPQRWALRVVTYGRLAAQVNGQPVSFPFAKAAELFAYLLTHGPAGRDQLVDALWDGSGDPRHADYFRVAVRRLRLALSEVSPGLANPVPLVGGQYQLAPEYEITLDTDLIRRACVEGTAEHLRAAWAIEGAFLPKAESAWAADYRDSLREGLVRATLKYATEELGRDLVGSIAAYEQVLVLDPASEQGYEGLILAQVNAGQHLLAAHSYERYVRMMAREYSAGPSPHVGQLIPPK</sequence>
<dbReference type="InterPro" id="IPR005158">
    <property type="entry name" value="BTAD"/>
</dbReference>
<gene>
    <name evidence="2" type="ORF">F8S09_16680</name>
</gene>
<dbReference type="InterPro" id="IPR016032">
    <property type="entry name" value="Sig_transdc_resp-reg_C-effctor"/>
</dbReference>
<dbReference type="GO" id="GO:0003677">
    <property type="term" value="F:DNA binding"/>
    <property type="evidence" value="ECO:0007669"/>
    <property type="project" value="InterPro"/>
</dbReference>
<keyword evidence="3" id="KW-1185">Reference proteome</keyword>
<dbReference type="AlphaFoldDB" id="A0A7X1TSW8"/>
<dbReference type="InterPro" id="IPR027417">
    <property type="entry name" value="P-loop_NTPase"/>
</dbReference>
<dbReference type="PANTHER" id="PTHR35807">
    <property type="entry name" value="TRANSCRIPTIONAL REGULATOR REDD-RELATED"/>
    <property type="match status" value="1"/>
</dbReference>
<dbReference type="Gene3D" id="3.40.50.300">
    <property type="entry name" value="P-loop containing nucleotide triphosphate hydrolases"/>
    <property type="match status" value="1"/>
</dbReference>
<dbReference type="InterPro" id="IPR051677">
    <property type="entry name" value="AfsR-DnrI-RedD_regulator"/>
</dbReference>
<dbReference type="Gene3D" id="1.10.10.10">
    <property type="entry name" value="Winged helix-like DNA-binding domain superfamily/Winged helix DNA-binding domain"/>
    <property type="match status" value="1"/>
</dbReference>
<dbReference type="Gene3D" id="1.25.40.10">
    <property type="entry name" value="Tetratricopeptide repeat domain"/>
    <property type="match status" value="2"/>
</dbReference>
<organism evidence="2 3">
    <name type="scientific">Deinococcus terrestris</name>
    <dbReference type="NCBI Taxonomy" id="2651870"/>
    <lineage>
        <taxon>Bacteria</taxon>
        <taxon>Thermotogati</taxon>
        <taxon>Deinococcota</taxon>
        <taxon>Deinococci</taxon>
        <taxon>Deinococcales</taxon>
        <taxon>Deinococcaceae</taxon>
        <taxon>Deinococcus</taxon>
    </lineage>
</organism>
<dbReference type="SUPFAM" id="SSF52540">
    <property type="entry name" value="P-loop containing nucleoside triphosphate hydrolases"/>
    <property type="match status" value="1"/>
</dbReference>
<protein>
    <recommendedName>
        <fullName evidence="1">Bacterial transcriptional activator domain-containing protein</fullName>
    </recommendedName>
</protein>
<dbReference type="SUPFAM" id="SSF48452">
    <property type="entry name" value="TPR-like"/>
    <property type="match status" value="1"/>
</dbReference>
<dbReference type="RefSeq" id="WP_152872589.1">
    <property type="nucleotide sequence ID" value="NZ_WBSL01000020.1"/>
</dbReference>
<dbReference type="SUPFAM" id="SSF46894">
    <property type="entry name" value="C-terminal effector domain of the bipartite response regulators"/>
    <property type="match status" value="1"/>
</dbReference>
<reference evidence="2 3" key="1">
    <citation type="submission" date="2019-10" db="EMBL/GenBank/DDBJ databases">
        <title>Deinococcus sp. isolated from soil.</title>
        <authorList>
            <person name="Li Y."/>
            <person name="Wang J."/>
        </authorList>
    </citation>
    <scope>NUCLEOTIDE SEQUENCE [LARGE SCALE GENOMIC DNA]</scope>
    <source>
        <strain evidence="2 3">SDU3-2</strain>
    </source>
</reference>
<comment type="caution">
    <text evidence="2">The sequence shown here is derived from an EMBL/GenBank/DDBJ whole genome shotgun (WGS) entry which is preliminary data.</text>
</comment>
<evidence type="ECO:0000259" key="1">
    <source>
        <dbReference type="SMART" id="SM01043"/>
    </source>
</evidence>
<dbReference type="InterPro" id="IPR011990">
    <property type="entry name" value="TPR-like_helical_dom_sf"/>
</dbReference>
<accession>A0A7X1TSW8</accession>
<dbReference type="GO" id="GO:0006355">
    <property type="term" value="P:regulation of DNA-templated transcription"/>
    <property type="evidence" value="ECO:0007669"/>
    <property type="project" value="InterPro"/>
</dbReference>
<dbReference type="PANTHER" id="PTHR35807:SF2">
    <property type="entry name" value="TRANSCRIPTIONAL ACTIVATOR DOMAIN"/>
    <property type="match status" value="1"/>
</dbReference>
<dbReference type="SMART" id="SM01043">
    <property type="entry name" value="BTAD"/>
    <property type="match status" value="1"/>
</dbReference>